<keyword evidence="7" id="KW-1185">Reference proteome</keyword>
<keyword evidence="4 5" id="KW-0472">Membrane</keyword>
<name>A0A558C290_9BACT</name>
<evidence type="ECO:0000256" key="1">
    <source>
        <dbReference type="ARBA" id="ARBA00004141"/>
    </source>
</evidence>
<dbReference type="AlphaFoldDB" id="A0A558C290"/>
<reference evidence="6 7" key="1">
    <citation type="submission" date="2019-07" db="EMBL/GenBank/DDBJ databases">
        <title>Hymenobacter sp. straun FUR1 Genome sequencing and assembly.</title>
        <authorList>
            <person name="Chhetri G."/>
        </authorList>
    </citation>
    <scope>NUCLEOTIDE SEQUENCE [LARGE SCALE GENOMIC DNA]</scope>
    <source>
        <strain evidence="6 7">Fur1</strain>
    </source>
</reference>
<evidence type="ECO:0000256" key="5">
    <source>
        <dbReference type="SAM" id="Phobius"/>
    </source>
</evidence>
<evidence type="ECO:0000313" key="6">
    <source>
        <dbReference type="EMBL" id="TVT42836.1"/>
    </source>
</evidence>
<dbReference type="InterPro" id="IPR006603">
    <property type="entry name" value="PQ-loop_rpt"/>
</dbReference>
<organism evidence="6 7">
    <name type="scientific">Hymenobacter setariae</name>
    <dbReference type="NCBI Taxonomy" id="2594794"/>
    <lineage>
        <taxon>Bacteria</taxon>
        <taxon>Pseudomonadati</taxon>
        <taxon>Bacteroidota</taxon>
        <taxon>Cytophagia</taxon>
        <taxon>Cytophagales</taxon>
        <taxon>Hymenobacteraceae</taxon>
        <taxon>Hymenobacter</taxon>
    </lineage>
</organism>
<dbReference type="RefSeq" id="WP_144843432.1">
    <property type="nucleotide sequence ID" value="NZ_VMRJ01000001.1"/>
</dbReference>
<keyword evidence="2 5" id="KW-0812">Transmembrane</keyword>
<evidence type="ECO:0008006" key="8">
    <source>
        <dbReference type="Google" id="ProtNLM"/>
    </source>
</evidence>
<evidence type="ECO:0000256" key="3">
    <source>
        <dbReference type="ARBA" id="ARBA00022989"/>
    </source>
</evidence>
<protein>
    <recommendedName>
        <fullName evidence="8">MtN3 and saliva related transmembrane protein</fullName>
    </recommendedName>
</protein>
<evidence type="ECO:0000256" key="2">
    <source>
        <dbReference type="ARBA" id="ARBA00022692"/>
    </source>
</evidence>
<gene>
    <name evidence="6" type="ORF">FNT36_01725</name>
</gene>
<feature type="transmembrane region" description="Helical" evidence="5">
    <location>
        <begin position="37"/>
        <end position="55"/>
    </location>
</feature>
<accession>A0A558C290</accession>
<sequence length="89" mass="9389">MTLFSAAGSMAAFLTTAAYVPQAYKTIKTRSTSSLSLPTYVMLFLGTCLWVVYGLHTGDVPVLASNVVTSILAGIILCLKFGAKPNEPS</sequence>
<dbReference type="InterPro" id="IPR047662">
    <property type="entry name" value="SemiSWEET"/>
</dbReference>
<dbReference type="EMBL" id="VMRJ01000001">
    <property type="protein sequence ID" value="TVT42836.1"/>
    <property type="molecule type" value="Genomic_DNA"/>
</dbReference>
<dbReference type="Pfam" id="PF04193">
    <property type="entry name" value="PQ-loop"/>
    <property type="match status" value="1"/>
</dbReference>
<proteinExistence type="predicted"/>
<dbReference type="GO" id="GO:0051119">
    <property type="term" value="F:sugar transmembrane transporter activity"/>
    <property type="evidence" value="ECO:0007669"/>
    <property type="project" value="InterPro"/>
</dbReference>
<dbReference type="Proteomes" id="UP000317624">
    <property type="component" value="Unassembled WGS sequence"/>
</dbReference>
<dbReference type="NCBIfam" id="NF037968">
    <property type="entry name" value="SemiSWEET_2"/>
    <property type="match status" value="1"/>
</dbReference>
<evidence type="ECO:0000256" key="4">
    <source>
        <dbReference type="ARBA" id="ARBA00023136"/>
    </source>
</evidence>
<keyword evidence="3 5" id="KW-1133">Transmembrane helix</keyword>
<dbReference type="GO" id="GO:0016020">
    <property type="term" value="C:membrane"/>
    <property type="evidence" value="ECO:0007669"/>
    <property type="project" value="UniProtKB-SubCell"/>
</dbReference>
<comment type="subcellular location">
    <subcellularLocation>
        <location evidence="1">Membrane</location>
        <topology evidence="1">Multi-pass membrane protein</topology>
    </subcellularLocation>
</comment>
<dbReference type="OrthoDB" id="9814012at2"/>
<evidence type="ECO:0000313" key="7">
    <source>
        <dbReference type="Proteomes" id="UP000317624"/>
    </source>
</evidence>
<comment type="caution">
    <text evidence="6">The sequence shown here is derived from an EMBL/GenBank/DDBJ whole genome shotgun (WGS) entry which is preliminary data.</text>
</comment>
<feature type="transmembrane region" description="Helical" evidence="5">
    <location>
        <begin position="62"/>
        <end position="83"/>
    </location>
</feature>
<dbReference type="Gene3D" id="1.20.1280.290">
    <property type="match status" value="1"/>
</dbReference>